<accession>A0ABQ0K288</accession>
<dbReference type="EMBL" id="BAFN01000001">
    <property type="protein sequence ID" value="GAN35180.1"/>
    <property type="molecule type" value="Genomic_DNA"/>
</dbReference>
<dbReference type="Proteomes" id="UP000032309">
    <property type="component" value="Unassembled WGS sequence"/>
</dbReference>
<name>A0ABQ0K288_9BACT</name>
<evidence type="ECO:0000256" key="1">
    <source>
        <dbReference type="SAM" id="MobiDB-lite"/>
    </source>
</evidence>
<comment type="caution">
    <text evidence="2">The sequence shown here is derived from an EMBL/GenBank/DDBJ whole genome shotgun (WGS) entry which is preliminary data.</text>
</comment>
<sequence>MLFDHELTHLITNKYEMRFVAFVLLIFSLFILRSLPAAELLKNGDFESGDITGWKYWETFPWDGDGSPVESPTHVTIVIPGTIGNPIPPTTSGFFALTQQVGSNGTARGGLYQEVKVIVNTPYILTGHLAFYGDDIGDFTIVGILDGTWNPALAFTTINKNYIGGNTTSSWMEFSLMIIPSKDVITVFTETRQDWMHGHVAGWYDNLSLRPVPEPTKLFPSQNPKDNSAREEKQKQAAK</sequence>
<feature type="compositionally biased region" description="Basic and acidic residues" evidence="1">
    <location>
        <begin position="227"/>
        <end position="239"/>
    </location>
</feature>
<organism evidence="2 3">
    <name type="scientific">Candidatus Brocadia sinica JPN1</name>
    <dbReference type="NCBI Taxonomy" id="1197129"/>
    <lineage>
        <taxon>Bacteria</taxon>
        <taxon>Pseudomonadati</taxon>
        <taxon>Planctomycetota</taxon>
        <taxon>Candidatus Brocadiia</taxon>
        <taxon>Candidatus Brocadiales</taxon>
        <taxon>Candidatus Brocadiaceae</taxon>
        <taxon>Candidatus Brocadia</taxon>
    </lineage>
</organism>
<evidence type="ECO:0000313" key="3">
    <source>
        <dbReference type="Proteomes" id="UP000032309"/>
    </source>
</evidence>
<keyword evidence="3" id="KW-1185">Reference proteome</keyword>
<proteinExistence type="predicted"/>
<protein>
    <submittedName>
        <fullName evidence="2">Uncharacterized protein</fullName>
    </submittedName>
</protein>
<gene>
    <name evidence="2" type="ORF">BROSI_A3728</name>
</gene>
<reference evidence="3" key="1">
    <citation type="journal article" date="2015" name="Genome Announc.">
        <title>Draft Genome Sequence of an Anaerobic Ammonium-Oxidizing Bacterium, "Candidatus Brocadia sinica".</title>
        <authorList>
            <person name="Oshiki M."/>
            <person name="Shinyako-Hata K."/>
            <person name="Satoh H."/>
            <person name="Okabe S."/>
        </authorList>
    </citation>
    <scope>NUCLEOTIDE SEQUENCE [LARGE SCALE GENOMIC DNA]</scope>
    <source>
        <strain evidence="3">JPN1</strain>
    </source>
</reference>
<dbReference type="Gene3D" id="2.60.120.260">
    <property type="entry name" value="Galactose-binding domain-like"/>
    <property type="match status" value="1"/>
</dbReference>
<evidence type="ECO:0000313" key="2">
    <source>
        <dbReference type="EMBL" id="GAN35180.1"/>
    </source>
</evidence>
<feature type="region of interest" description="Disordered" evidence="1">
    <location>
        <begin position="214"/>
        <end position="239"/>
    </location>
</feature>